<dbReference type="GO" id="GO:0046872">
    <property type="term" value="F:metal ion binding"/>
    <property type="evidence" value="ECO:0007669"/>
    <property type="project" value="UniProtKB-UniRule"/>
</dbReference>
<keyword evidence="8 9" id="KW-0051">Antiviral defense</keyword>
<dbReference type="Gene3D" id="3.30.70.240">
    <property type="match status" value="1"/>
</dbReference>
<evidence type="ECO:0000256" key="4">
    <source>
        <dbReference type="ARBA" id="ARBA00022723"/>
    </source>
</evidence>
<keyword evidence="4 9" id="KW-0479">Metal-binding</keyword>
<evidence type="ECO:0000256" key="1">
    <source>
        <dbReference type="ARBA" id="ARBA00001946"/>
    </source>
</evidence>
<dbReference type="PANTHER" id="PTHR34405:SF3">
    <property type="entry name" value="CRISPR-ASSOCIATED ENDORIBONUCLEASE CAS2 3"/>
    <property type="match status" value="1"/>
</dbReference>
<keyword evidence="7 9" id="KW-0460">Magnesium</keyword>
<dbReference type="PANTHER" id="PTHR34405">
    <property type="entry name" value="CRISPR-ASSOCIATED ENDORIBONUCLEASE CAS2"/>
    <property type="match status" value="1"/>
</dbReference>
<dbReference type="Pfam" id="PF09827">
    <property type="entry name" value="CRISPR_Cas2"/>
    <property type="match status" value="1"/>
</dbReference>
<organism evidence="10 11">
    <name type="scientific">Candidatus Thiodictyon syntrophicum</name>
    <dbReference type="NCBI Taxonomy" id="1166950"/>
    <lineage>
        <taxon>Bacteria</taxon>
        <taxon>Pseudomonadati</taxon>
        <taxon>Pseudomonadota</taxon>
        <taxon>Gammaproteobacteria</taxon>
        <taxon>Chromatiales</taxon>
        <taxon>Chromatiaceae</taxon>
        <taxon>Thiodictyon</taxon>
    </lineage>
</organism>
<protein>
    <recommendedName>
        <fullName evidence="9">CRISPR-associated endoribonuclease Cas2</fullName>
        <ecNumber evidence="9">3.1.-.-</ecNumber>
    </recommendedName>
</protein>
<dbReference type="Proteomes" id="UP000232638">
    <property type="component" value="Chromosome"/>
</dbReference>
<dbReference type="OrthoDB" id="9798176at2"/>
<keyword evidence="11" id="KW-1185">Reference proteome</keyword>
<evidence type="ECO:0000256" key="8">
    <source>
        <dbReference type="ARBA" id="ARBA00023118"/>
    </source>
</evidence>
<dbReference type="HAMAP" id="MF_01471">
    <property type="entry name" value="Cas2"/>
    <property type="match status" value="1"/>
</dbReference>
<dbReference type="EMBL" id="CP020370">
    <property type="protein sequence ID" value="AUB80905.1"/>
    <property type="molecule type" value="Genomic_DNA"/>
</dbReference>
<dbReference type="GO" id="GO:0016787">
    <property type="term" value="F:hydrolase activity"/>
    <property type="evidence" value="ECO:0007669"/>
    <property type="project" value="UniProtKB-KW"/>
</dbReference>
<dbReference type="GO" id="GO:0004521">
    <property type="term" value="F:RNA endonuclease activity"/>
    <property type="evidence" value="ECO:0007669"/>
    <property type="project" value="InterPro"/>
</dbReference>
<comment type="similarity">
    <text evidence="2 9">Belongs to the CRISPR-associated endoribonuclease Cas2 protein family.</text>
</comment>
<evidence type="ECO:0000256" key="2">
    <source>
        <dbReference type="ARBA" id="ARBA00009959"/>
    </source>
</evidence>
<dbReference type="GO" id="GO:0051607">
    <property type="term" value="P:defense response to virus"/>
    <property type="evidence" value="ECO:0007669"/>
    <property type="project" value="UniProtKB-UniRule"/>
</dbReference>
<dbReference type="SUPFAM" id="SSF143430">
    <property type="entry name" value="TTP0101/SSO1404-like"/>
    <property type="match status" value="1"/>
</dbReference>
<dbReference type="InterPro" id="IPR021127">
    <property type="entry name" value="CRISPR_associated_Cas2"/>
</dbReference>
<comment type="cofactor">
    <cofactor evidence="1 9">
        <name>Mg(2+)</name>
        <dbReference type="ChEBI" id="CHEBI:18420"/>
    </cofactor>
</comment>
<proteinExistence type="inferred from homology"/>
<dbReference type="AlphaFoldDB" id="A0A2K8U5S7"/>
<dbReference type="InterPro" id="IPR019199">
    <property type="entry name" value="Virulence_VapD/CRISPR_Cas2"/>
</dbReference>
<evidence type="ECO:0000256" key="3">
    <source>
        <dbReference type="ARBA" id="ARBA00022722"/>
    </source>
</evidence>
<evidence type="ECO:0000256" key="5">
    <source>
        <dbReference type="ARBA" id="ARBA00022759"/>
    </source>
</evidence>
<evidence type="ECO:0000313" key="10">
    <source>
        <dbReference type="EMBL" id="AUB80905.1"/>
    </source>
</evidence>
<dbReference type="KEGG" id="tsy:THSYN_08045"/>
<comment type="function">
    <text evidence="9">CRISPR (clustered regularly interspaced short palindromic repeat), is an adaptive immune system that provides protection against mobile genetic elements (viruses, transposable elements and conjugative plasmids). CRISPR clusters contain sequences complementary to antecedent mobile elements and target invading nucleic acids. CRISPR clusters are transcribed and processed into CRISPR RNA (crRNA). Functions as a ssRNA-specific endoribonuclease. Involved in the integration of spacer DNA into the CRISPR cassette.</text>
</comment>
<keyword evidence="3 9" id="KW-0540">Nuclease</keyword>
<reference evidence="10 11" key="1">
    <citation type="submission" date="2017-03" db="EMBL/GenBank/DDBJ databases">
        <title>Complete genome sequence of Candidatus 'Thiodictyon syntrophicum' sp. nov. strain Cad16T, a photolithoautotroph purple sulfur bacterium isolated from an alpine meromictic lake.</title>
        <authorList>
            <person name="Luedin S.M."/>
            <person name="Pothier J.F."/>
            <person name="Danza F."/>
            <person name="Storelli N."/>
            <person name="Wittwer M."/>
            <person name="Tonolla M."/>
        </authorList>
    </citation>
    <scope>NUCLEOTIDE SEQUENCE [LARGE SCALE GENOMIC DNA]</scope>
    <source>
        <strain evidence="10 11">Cad16T</strain>
    </source>
</reference>
<comment type="subunit">
    <text evidence="9">Homodimer, forms a heterotetramer with a Cas1 homodimer.</text>
</comment>
<dbReference type="NCBIfam" id="TIGR01573">
    <property type="entry name" value="cas2"/>
    <property type="match status" value="1"/>
</dbReference>
<evidence type="ECO:0000256" key="9">
    <source>
        <dbReference type="HAMAP-Rule" id="MF_01471"/>
    </source>
</evidence>
<dbReference type="CDD" id="cd09725">
    <property type="entry name" value="Cas2_I_II_III"/>
    <property type="match status" value="1"/>
</dbReference>
<dbReference type="GO" id="GO:0043571">
    <property type="term" value="P:maintenance of CRISPR repeat elements"/>
    <property type="evidence" value="ECO:0007669"/>
    <property type="project" value="UniProtKB-UniRule"/>
</dbReference>
<evidence type="ECO:0000256" key="7">
    <source>
        <dbReference type="ARBA" id="ARBA00022842"/>
    </source>
</evidence>
<evidence type="ECO:0000256" key="6">
    <source>
        <dbReference type="ARBA" id="ARBA00022801"/>
    </source>
</evidence>
<gene>
    <name evidence="9" type="primary">cas2</name>
    <name evidence="10" type="ORF">THSYN_08045</name>
</gene>
<dbReference type="RefSeq" id="WP_100918685.1">
    <property type="nucleotide sequence ID" value="NZ_CP020370.1"/>
</dbReference>
<feature type="binding site" evidence="9">
    <location>
        <position position="11"/>
    </location>
    <ligand>
        <name>Mg(2+)</name>
        <dbReference type="ChEBI" id="CHEBI:18420"/>
        <note>catalytic</note>
    </ligand>
</feature>
<sequence>MDQRLYIVAYDISDQGRWRRIFKLMKGYGEWVQLSVFQCRLTARQHAELIALLDGIINHDEDHIVLLDLGVADNVIPRVVSLGKAEFVTIEHEAVIV</sequence>
<keyword evidence="6 9" id="KW-0378">Hydrolase</keyword>
<name>A0A2K8U5S7_9GAMM</name>
<dbReference type="EC" id="3.1.-.-" evidence="9"/>
<keyword evidence="5 9" id="KW-0255">Endonuclease</keyword>
<accession>A0A2K8U5S7</accession>
<evidence type="ECO:0000313" key="11">
    <source>
        <dbReference type="Proteomes" id="UP000232638"/>
    </source>
</evidence>